<keyword evidence="2" id="KW-0436">Ligase</keyword>
<dbReference type="PANTHER" id="PTHR42705:SF2">
    <property type="entry name" value="BIFUNCTIONAL NON-HOMOLOGOUS END JOINING PROTEIN LIGD"/>
    <property type="match status" value="1"/>
</dbReference>
<protein>
    <submittedName>
        <fullName evidence="2">ATP-dependent DNA ligase</fullName>
    </submittedName>
</protein>
<reference evidence="3" key="1">
    <citation type="journal article" date="2022" name="Int. J. Syst. Evol. Microbiol.">
        <title>Anaeromyxobacter oryzae sp. nov., Anaeromyxobacter diazotrophicus sp. nov. and Anaeromyxobacter paludicola sp. nov., isolated from paddy soils.</title>
        <authorList>
            <person name="Itoh H."/>
            <person name="Xu Z."/>
            <person name="Mise K."/>
            <person name="Masuda Y."/>
            <person name="Ushijima N."/>
            <person name="Hayakawa C."/>
            <person name="Shiratori Y."/>
            <person name="Senoo K."/>
        </authorList>
    </citation>
    <scope>NUCLEOTIDE SEQUENCE [LARGE SCALE GENOMIC DNA]</scope>
    <source>
        <strain evidence="3">Red232</strain>
    </source>
</reference>
<sequence>MARGGAIEVDVAGRRIVLRNLDKVFYPEAGFTKRDLVDYYTRIAPALLPHLRGRPLTLKRYPDGVAGPFFYEKRCPRHRPSWFRTEAVWSDGNQAFIDHCVVDDLASLVWLASIADLELHASLSLARSMSRPTVLAFDLDPGPPADVVACCDVALLLRRLLGALGLESFPKTSGSKGLQVYVPLNRPTSYDETKPFAHAVARLLEQRHPRLVVERMAKSLRAGKVLVDWSQNDPHKTTVCVYSLRARARPTVSAPVRWTEVEKAARSRRAAGLVLEARDVLRRVERGGDLFEPVLTLMQRLPGAAELARAPAR</sequence>
<evidence type="ECO:0000313" key="2">
    <source>
        <dbReference type="EMBL" id="BDG04707.1"/>
    </source>
</evidence>
<dbReference type="Pfam" id="PF21686">
    <property type="entry name" value="LigD_Prim-Pol"/>
    <property type="match status" value="1"/>
</dbReference>
<feature type="domain" description="DNA ligase D polymerase" evidence="1">
    <location>
        <begin position="32"/>
        <end position="291"/>
    </location>
</feature>
<keyword evidence="3" id="KW-1185">Reference proteome</keyword>
<dbReference type="EMBL" id="AP025591">
    <property type="protein sequence ID" value="BDG04707.1"/>
    <property type="molecule type" value="Genomic_DNA"/>
</dbReference>
<dbReference type="Gene3D" id="3.90.920.10">
    <property type="entry name" value="DNA primase, PRIM domain"/>
    <property type="match status" value="1"/>
</dbReference>
<dbReference type="GO" id="GO:0016874">
    <property type="term" value="F:ligase activity"/>
    <property type="evidence" value="ECO:0007669"/>
    <property type="project" value="UniProtKB-KW"/>
</dbReference>
<dbReference type="CDD" id="cd04863">
    <property type="entry name" value="MtLigD_Pol_like"/>
    <property type="match status" value="1"/>
</dbReference>
<gene>
    <name evidence="2" type="primary">lig_2</name>
    <name evidence="2" type="ORF">AMOR_37030</name>
</gene>
<dbReference type="InterPro" id="IPR014145">
    <property type="entry name" value="LigD_pol_dom"/>
</dbReference>
<evidence type="ECO:0000259" key="1">
    <source>
        <dbReference type="Pfam" id="PF21686"/>
    </source>
</evidence>
<proteinExistence type="predicted"/>
<dbReference type="Proteomes" id="UP001162891">
    <property type="component" value="Chromosome"/>
</dbReference>
<dbReference type="RefSeq" id="WP_248353170.1">
    <property type="nucleotide sequence ID" value="NZ_AP025591.1"/>
</dbReference>
<dbReference type="PANTHER" id="PTHR42705">
    <property type="entry name" value="BIFUNCTIONAL NON-HOMOLOGOUS END JOINING PROTEIN LIGD"/>
    <property type="match status" value="1"/>
</dbReference>
<dbReference type="InterPro" id="IPR033649">
    <property type="entry name" value="MtLigD_Pol-like"/>
</dbReference>
<evidence type="ECO:0000313" key="3">
    <source>
        <dbReference type="Proteomes" id="UP001162891"/>
    </source>
</evidence>
<dbReference type="InterPro" id="IPR052171">
    <property type="entry name" value="NHEJ_LigD"/>
</dbReference>
<accession>A0ABM7WYU2</accession>
<organism evidence="2 3">
    <name type="scientific">Anaeromyxobacter oryzae</name>
    <dbReference type="NCBI Taxonomy" id="2918170"/>
    <lineage>
        <taxon>Bacteria</taxon>
        <taxon>Pseudomonadati</taxon>
        <taxon>Myxococcota</taxon>
        <taxon>Myxococcia</taxon>
        <taxon>Myxococcales</taxon>
        <taxon>Cystobacterineae</taxon>
        <taxon>Anaeromyxobacteraceae</taxon>
        <taxon>Anaeromyxobacter</taxon>
    </lineage>
</organism>
<name>A0ABM7WYU2_9BACT</name>
<dbReference type="NCBIfam" id="TIGR02778">
    <property type="entry name" value="ligD_pol"/>
    <property type="match status" value="1"/>
</dbReference>